<dbReference type="EMBL" id="BPRB01000259">
    <property type="protein sequence ID" value="GJE61948.1"/>
    <property type="molecule type" value="Genomic_DNA"/>
</dbReference>
<gene>
    <name evidence="6" type="primary">virS_1</name>
    <name evidence="6" type="ORF">MPOCJGCO_4076</name>
</gene>
<dbReference type="PANTHER" id="PTHR47894:SF4">
    <property type="entry name" value="HTH-TYPE TRANSCRIPTIONAL REGULATOR GADX"/>
    <property type="match status" value="1"/>
</dbReference>
<dbReference type="InterPro" id="IPR009057">
    <property type="entry name" value="Homeodomain-like_sf"/>
</dbReference>
<evidence type="ECO:0000256" key="1">
    <source>
        <dbReference type="ARBA" id="ARBA00023015"/>
    </source>
</evidence>
<evidence type="ECO:0000256" key="3">
    <source>
        <dbReference type="ARBA" id="ARBA00023163"/>
    </source>
</evidence>
<dbReference type="InterPro" id="IPR032687">
    <property type="entry name" value="AraC-type_N"/>
</dbReference>
<dbReference type="Pfam" id="PF12833">
    <property type="entry name" value="HTH_18"/>
    <property type="match status" value="1"/>
</dbReference>
<reference evidence="6" key="2">
    <citation type="submission" date="2021-08" db="EMBL/GenBank/DDBJ databases">
        <authorList>
            <person name="Tani A."/>
            <person name="Ola A."/>
            <person name="Ogura Y."/>
            <person name="Katsura K."/>
            <person name="Hayashi T."/>
        </authorList>
    </citation>
    <scope>NUCLEOTIDE SEQUENCE</scope>
    <source>
        <strain evidence="6">DSM 23632</strain>
    </source>
</reference>
<feature type="region of interest" description="Disordered" evidence="4">
    <location>
        <begin position="1"/>
        <end position="32"/>
    </location>
</feature>
<dbReference type="Proteomes" id="UP001055057">
    <property type="component" value="Unassembled WGS sequence"/>
</dbReference>
<keyword evidence="1" id="KW-0805">Transcription regulation</keyword>
<dbReference type="SMART" id="SM00342">
    <property type="entry name" value="HTH_ARAC"/>
    <property type="match status" value="1"/>
</dbReference>
<organism evidence="6 7">
    <name type="scientific">Methylobacterium trifolii</name>
    <dbReference type="NCBI Taxonomy" id="1003092"/>
    <lineage>
        <taxon>Bacteria</taxon>
        <taxon>Pseudomonadati</taxon>
        <taxon>Pseudomonadota</taxon>
        <taxon>Alphaproteobacteria</taxon>
        <taxon>Hyphomicrobiales</taxon>
        <taxon>Methylobacteriaceae</taxon>
        <taxon>Methylobacterium</taxon>
    </lineage>
</organism>
<protein>
    <submittedName>
        <fullName evidence="6">HTH-type transcriptional regulator VirS</fullName>
    </submittedName>
</protein>
<evidence type="ECO:0000313" key="6">
    <source>
        <dbReference type="EMBL" id="GJE61948.1"/>
    </source>
</evidence>
<keyword evidence="7" id="KW-1185">Reference proteome</keyword>
<dbReference type="PANTHER" id="PTHR47894">
    <property type="entry name" value="HTH-TYPE TRANSCRIPTIONAL REGULATOR GADX"/>
    <property type="match status" value="1"/>
</dbReference>
<keyword evidence="2" id="KW-0238">DNA-binding</keyword>
<evidence type="ECO:0000256" key="4">
    <source>
        <dbReference type="SAM" id="MobiDB-lite"/>
    </source>
</evidence>
<proteinExistence type="predicted"/>
<evidence type="ECO:0000313" key="7">
    <source>
        <dbReference type="Proteomes" id="UP001055057"/>
    </source>
</evidence>
<evidence type="ECO:0000259" key="5">
    <source>
        <dbReference type="PROSITE" id="PS01124"/>
    </source>
</evidence>
<reference evidence="6" key="1">
    <citation type="journal article" date="2021" name="Front. Microbiol.">
        <title>Comprehensive Comparative Genomics and Phenotyping of Methylobacterium Species.</title>
        <authorList>
            <person name="Alessa O."/>
            <person name="Ogura Y."/>
            <person name="Fujitani Y."/>
            <person name="Takami H."/>
            <person name="Hayashi T."/>
            <person name="Sahin N."/>
            <person name="Tani A."/>
        </authorList>
    </citation>
    <scope>NUCLEOTIDE SEQUENCE</scope>
    <source>
        <strain evidence="6">DSM 23632</strain>
    </source>
</reference>
<feature type="domain" description="HTH araC/xylS-type" evidence="5">
    <location>
        <begin position="262"/>
        <end position="360"/>
    </location>
</feature>
<dbReference type="Pfam" id="PF12625">
    <property type="entry name" value="Arabinose_bd"/>
    <property type="match status" value="1"/>
</dbReference>
<dbReference type="PROSITE" id="PS01124">
    <property type="entry name" value="HTH_ARAC_FAMILY_2"/>
    <property type="match status" value="1"/>
</dbReference>
<dbReference type="InterPro" id="IPR018060">
    <property type="entry name" value="HTH_AraC"/>
</dbReference>
<name>A0ABQ4U391_9HYPH</name>
<keyword evidence="3" id="KW-0804">Transcription</keyword>
<dbReference type="RefSeq" id="WP_283215037.1">
    <property type="nucleotide sequence ID" value="NZ_BPRB01000259.1"/>
</dbReference>
<dbReference type="Gene3D" id="1.10.10.60">
    <property type="entry name" value="Homeodomain-like"/>
    <property type="match status" value="1"/>
</dbReference>
<evidence type="ECO:0000256" key="2">
    <source>
        <dbReference type="ARBA" id="ARBA00023125"/>
    </source>
</evidence>
<accession>A0ABQ4U391</accession>
<comment type="caution">
    <text evidence="6">The sequence shown here is derived from an EMBL/GenBank/DDBJ whole genome shotgun (WGS) entry which is preliminary data.</text>
</comment>
<sequence>MSIGRRQPPRGDRPRAPAQDTGPAAGAWPSRAPDVIRRGVTEEVALVLARLGGGQTVTTAPPPPGGARASADADTASFAHIAWVMADCAVRTNCPHFGLLVGQGDFVASLGLAGFLIPGSQTVGAALGNFIGHLRSHAGEAAPTLVVAGSRAHLGFPVSGPSVEAREQVADVALAMALNVMRILCGADWDPVEATLPRPRPADQSPFTRFYRAPVSFGAAGAALVFPADVLGRPIVGGELLRALFAFHLEPRTSPTGASFGDDVRRVLRTRLLGQECSAETVAGLFSMHRRTLNRHLNGEGLAFNAMVNEVRFEIARRLMANGGMNFGQIAAALSFSETSAFTRAFRRWSGQTPTAWRAGHRRT</sequence>
<dbReference type="SUPFAM" id="SSF46689">
    <property type="entry name" value="Homeodomain-like"/>
    <property type="match status" value="1"/>
</dbReference>